<organism evidence="4 5">
    <name type="scientific">Bacillus carboniphilus</name>
    <dbReference type="NCBI Taxonomy" id="86663"/>
    <lineage>
        <taxon>Bacteria</taxon>
        <taxon>Bacillati</taxon>
        <taxon>Bacillota</taxon>
        <taxon>Bacilli</taxon>
        <taxon>Bacillales</taxon>
        <taxon>Bacillaceae</taxon>
        <taxon>Bacillus</taxon>
    </lineage>
</organism>
<evidence type="ECO:0000313" key="5">
    <source>
        <dbReference type="Proteomes" id="UP001197974"/>
    </source>
</evidence>
<reference evidence="4 5" key="1">
    <citation type="submission" date="2023-06" db="EMBL/GenBank/DDBJ databases">
        <title>Five Gram-positive bacteria isolated from mangrove sediments in Shenzhen, Guangdong, China.</title>
        <authorList>
            <person name="Yu S."/>
            <person name="Zheng W."/>
            <person name="Huang Y."/>
        </authorList>
    </citation>
    <scope>NUCLEOTIDE SEQUENCE [LARGE SCALE GENOMIC DNA]</scope>
    <source>
        <strain evidence="4 5">SaN35-3</strain>
    </source>
</reference>
<keyword evidence="2" id="KW-0560">Oxidoreductase</keyword>
<evidence type="ECO:0000256" key="2">
    <source>
        <dbReference type="ARBA" id="ARBA00023002"/>
    </source>
</evidence>
<feature type="domain" description="Gfo/Idh/MocA-like oxidoreductase C-terminal" evidence="3">
    <location>
        <begin position="1"/>
        <end position="121"/>
    </location>
</feature>
<dbReference type="RefSeq" id="WP_226543116.1">
    <property type="nucleotide sequence ID" value="NZ_CP129013.1"/>
</dbReference>
<gene>
    <name evidence="4" type="ORF">LC087_14815</name>
</gene>
<accession>A0ABY9JRJ9</accession>
<dbReference type="PANTHER" id="PTHR43708:SF5">
    <property type="entry name" value="CONSERVED EXPRESSED OXIDOREDUCTASE (EUROFUNG)-RELATED"/>
    <property type="match status" value="1"/>
</dbReference>
<comment type="similarity">
    <text evidence="1">Belongs to the Gfo/Idh/MocA family.</text>
</comment>
<evidence type="ECO:0000256" key="1">
    <source>
        <dbReference type="ARBA" id="ARBA00010928"/>
    </source>
</evidence>
<dbReference type="Gene3D" id="3.40.50.720">
    <property type="entry name" value="NAD(P)-binding Rossmann-like Domain"/>
    <property type="match status" value="1"/>
</dbReference>
<proteinExistence type="inferred from homology"/>
<name>A0ABY9JRJ9_9BACI</name>
<dbReference type="EMBL" id="CP129013">
    <property type="protein sequence ID" value="WLR42036.1"/>
    <property type="molecule type" value="Genomic_DNA"/>
</dbReference>
<sequence length="123" mass="13614">MILHSGSIVPYSGPRYQVHGSKKSFIKYGLDGQENKLRAGISPLKRGFGADEPHQYGKLSTETSSEEVVTDHGAYMNYYYQLREAIFTGGKVPVSAYEGVSVIQIIEAALMSAREKKVVEIKE</sequence>
<dbReference type="InterPro" id="IPR051317">
    <property type="entry name" value="Gfo/Idh/MocA_oxidoreduct"/>
</dbReference>
<dbReference type="Proteomes" id="UP001197974">
    <property type="component" value="Chromosome"/>
</dbReference>
<evidence type="ECO:0000313" key="4">
    <source>
        <dbReference type="EMBL" id="WLR42036.1"/>
    </source>
</evidence>
<keyword evidence="5" id="KW-1185">Reference proteome</keyword>
<dbReference type="Gene3D" id="3.30.360.10">
    <property type="entry name" value="Dihydrodipicolinate Reductase, domain 2"/>
    <property type="match status" value="1"/>
</dbReference>
<dbReference type="InterPro" id="IPR004104">
    <property type="entry name" value="Gfo/Idh/MocA-like_OxRdtase_C"/>
</dbReference>
<dbReference type="Pfam" id="PF02894">
    <property type="entry name" value="GFO_IDH_MocA_C"/>
    <property type="match status" value="1"/>
</dbReference>
<dbReference type="PANTHER" id="PTHR43708">
    <property type="entry name" value="CONSERVED EXPRESSED OXIDOREDUCTASE (EUROFUNG)"/>
    <property type="match status" value="1"/>
</dbReference>
<evidence type="ECO:0000259" key="3">
    <source>
        <dbReference type="Pfam" id="PF02894"/>
    </source>
</evidence>
<protein>
    <submittedName>
        <fullName evidence="4">Gfo/Idh/MocA family oxidoreductase</fullName>
    </submittedName>
</protein>